<evidence type="ECO:0000256" key="2">
    <source>
        <dbReference type="ARBA" id="ARBA00022676"/>
    </source>
</evidence>
<name>C6E3Z4_GEOSM</name>
<dbReference type="InterPro" id="IPR029044">
    <property type="entry name" value="Nucleotide-diphossugar_trans"/>
</dbReference>
<evidence type="ECO:0000256" key="1">
    <source>
        <dbReference type="ARBA" id="ARBA00006739"/>
    </source>
</evidence>
<sequence length="322" mass="37060">MRCSMKENNHLPLSDISTPDSRCRYVLITPARNEEEYIELTIQSMICQTVRPIKWVIVSDGSTDRTDEIVGKYLPEHPWMELIRTPERESRNFGGKVRAFNVGYESVRTLPFEIVGNLDADISFDADHFEFILDKFAANPDLGVVGTAFTEKGSIAYDYDIVNIEHVSGQCQIFRRRCYEAIGGYQSIKGGGIDWTAVTTARMMGWQTRTFPEKSFVHHRIMGTGKGNVLGARFRFGKQDYYLGGHPVWEIFRGVYQMKNEPFLVGGVLMLCGYAWGWLSGMERPISQQLVDFRRKEQMERLRKIVRNRFVFVRAPEGEKKL</sequence>
<dbReference type="SUPFAM" id="SSF53448">
    <property type="entry name" value="Nucleotide-diphospho-sugar transferases"/>
    <property type="match status" value="1"/>
</dbReference>
<accession>C6E3Z4</accession>
<protein>
    <submittedName>
        <fullName evidence="5">Glycosyl transferase family 2</fullName>
    </submittedName>
</protein>
<keyword evidence="2" id="KW-0328">Glycosyltransferase</keyword>
<dbReference type="PANTHER" id="PTHR43630">
    <property type="entry name" value="POLY-BETA-1,6-N-ACETYL-D-GLUCOSAMINE SYNTHASE"/>
    <property type="match status" value="1"/>
</dbReference>
<dbReference type="GO" id="GO:0016757">
    <property type="term" value="F:glycosyltransferase activity"/>
    <property type="evidence" value="ECO:0007669"/>
    <property type="project" value="UniProtKB-KW"/>
</dbReference>
<dbReference type="PANTHER" id="PTHR43630:SF1">
    <property type="entry name" value="POLY-BETA-1,6-N-ACETYL-D-GLUCOSAMINE SYNTHASE"/>
    <property type="match status" value="1"/>
</dbReference>
<reference evidence="5" key="1">
    <citation type="submission" date="2009-07" db="EMBL/GenBank/DDBJ databases">
        <title>Complete sequence of Geobacter sp. M21.</title>
        <authorList>
            <consortium name="US DOE Joint Genome Institute"/>
            <person name="Lucas S."/>
            <person name="Copeland A."/>
            <person name="Lapidus A."/>
            <person name="Glavina del Rio T."/>
            <person name="Dalin E."/>
            <person name="Tice H."/>
            <person name="Bruce D."/>
            <person name="Goodwin L."/>
            <person name="Pitluck S."/>
            <person name="Saunders E."/>
            <person name="Brettin T."/>
            <person name="Detter J.C."/>
            <person name="Han C."/>
            <person name="Larimer F."/>
            <person name="Land M."/>
            <person name="Hauser L."/>
            <person name="Kyrpides N."/>
            <person name="Ovchinnikova G."/>
            <person name="Lovley D."/>
        </authorList>
    </citation>
    <scope>NUCLEOTIDE SEQUENCE [LARGE SCALE GENOMIC DNA]</scope>
    <source>
        <strain evidence="5">M21</strain>
    </source>
</reference>
<dbReference type="InterPro" id="IPR001173">
    <property type="entry name" value="Glyco_trans_2-like"/>
</dbReference>
<dbReference type="HOGENOM" id="CLU_076334_0_0_7"/>
<proteinExistence type="inferred from homology"/>
<evidence type="ECO:0000313" key="5">
    <source>
        <dbReference type="EMBL" id="ACT19213.1"/>
    </source>
</evidence>
<gene>
    <name evidence="5" type="ordered locus">GM21_3186</name>
</gene>
<dbReference type="CAZy" id="GT2">
    <property type="family name" value="Glycosyltransferase Family 2"/>
</dbReference>
<keyword evidence="3 5" id="KW-0808">Transferase</keyword>
<evidence type="ECO:0000256" key="3">
    <source>
        <dbReference type="ARBA" id="ARBA00022679"/>
    </source>
</evidence>
<dbReference type="eggNOG" id="COG1215">
    <property type="taxonomic scope" value="Bacteria"/>
</dbReference>
<dbReference type="Pfam" id="PF00535">
    <property type="entry name" value="Glycos_transf_2"/>
    <property type="match status" value="1"/>
</dbReference>
<dbReference type="AlphaFoldDB" id="C6E3Z4"/>
<organism evidence="5">
    <name type="scientific">Geobacter sp. (strain M21)</name>
    <dbReference type="NCBI Taxonomy" id="443144"/>
    <lineage>
        <taxon>Bacteria</taxon>
        <taxon>Pseudomonadati</taxon>
        <taxon>Thermodesulfobacteriota</taxon>
        <taxon>Desulfuromonadia</taxon>
        <taxon>Geobacterales</taxon>
        <taxon>Geobacteraceae</taxon>
        <taxon>Geobacter</taxon>
    </lineage>
</organism>
<feature type="domain" description="Glycosyltransferase 2-like" evidence="4">
    <location>
        <begin position="27"/>
        <end position="153"/>
    </location>
</feature>
<evidence type="ECO:0000259" key="4">
    <source>
        <dbReference type="Pfam" id="PF00535"/>
    </source>
</evidence>
<dbReference type="EMBL" id="CP001661">
    <property type="protein sequence ID" value="ACT19213.1"/>
    <property type="molecule type" value="Genomic_DNA"/>
</dbReference>
<comment type="similarity">
    <text evidence="1">Belongs to the glycosyltransferase 2 family.</text>
</comment>
<dbReference type="STRING" id="443144.GM21_3186"/>
<dbReference type="KEGG" id="gem:GM21_3186"/>
<dbReference type="CDD" id="cd00761">
    <property type="entry name" value="Glyco_tranf_GTA_type"/>
    <property type="match status" value="1"/>
</dbReference>
<dbReference type="Gene3D" id="3.90.550.10">
    <property type="entry name" value="Spore Coat Polysaccharide Biosynthesis Protein SpsA, Chain A"/>
    <property type="match status" value="1"/>
</dbReference>